<dbReference type="GO" id="GO:0061630">
    <property type="term" value="F:ubiquitin protein ligase activity"/>
    <property type="evidence" value="ECO:0007669"/>
    <property type="project" value="UniProtKB-EC"/>
</dbReference>
<dbReference type="GO" id="GO:0043161">
    <property type="term" value="P:proteasome-mediated ubiquitin-dependent protein catabolic process"/>
    <property type="evidence" value="ECO:0007669"/>
    <property type="project" value="TreeGrafter"/>
</dbReference>
<comment type="domain">
    <text evidence="10">The RING-type zinc finger domain is essential for ubiquitin ligase activity.</text>
</comment>
<dbReference type="Gene3D" id="3.30.40.10">
    <property type="entry name" value="Zinc/RING finger domain, C3HC4 (zinc finger)"/>
    <property type="match status" value="1"/>
</dbReference>
<evidence type="ECO:0000256" key="10">
    <source>
        <dbReference type="RuleBase" id="RU201113"/>
    </source>
</evidence>
<dbReference type="eggNOG" id="KOG3002">
    <property type="taxonomic scope" value="Eukaryota"/>
</dbReference>
<dbReference type="PANTHER" id="PTHR45877:SF2">
    <property type="entry name" value="E3 UBIQUITIN-PROTEIN LIGASE SINA-RELATED"/>
    <property type="match status" value="1"/>
</dbReference>
<dbReference type="EC" id="2.3.2.27" evidence="10"/>
<dbReference type="InParanoid" id="A0A067RIX8"/>
<keyword evidence="8 10" id="KW-0862">Zinc</keyword>
<keyword evidence="7 10" id="KW-0833">Ubl conjugation pathway</keyword>
<evidence type="ECO:0000256" key="9">
    <source>
        <dbReference type="PROSITE-ProRule" id="PRU00455"/>
    </source>
</evidence>
<evidence type="ECO:0000256" key="6">
    <source>
        <dbReference type="ARBA" id="ARBA00022771"/>
    </source>
</evidence>
<dbReference type="EMBL" id="KK852443">
    <property type="protein sequence ID" value="KDR23826.1"/>
    <property type="molecule type" value="Genomic_DNA"/>
</dbReference>
<evidence type="ECO:0000259" key="11">
    <source>
        <dbReference type="PROSITE" id="PS51081"/>
    </source>
</evidence>
<dbReference type="UniPathway" id="UPA00143"/>
<gene>
    <name evidence="12" type="ORF">L798_13003</name>
</gene>
<evidence type="ECO:0000256" key="2">
    <source>
        <dbReference type="ARBA" id="ARBA00004906"/>
    </source>
</evidence>
<evidence type="ECO:0000256" key="1">
    <source>
        <dbReference type="ARBA" id="ARBA00000900"/>
    </source>
</evidence>
<reference evidence="12 13" key="1">
    <citation type="journal article" date="2014" name="Nat. Commun.">
        <title>Molecular traces of alternative social organization in a termite genome.</title>
        <authorList>
            <person name="Terrapon N."/>
            <person name="Li C."/>
            <person name="Robertson H.M."/>
            <person name="Ji L."/>
            <person name="Meng X."/>
            <person name="Booth W."/>
            <person name="Chen Z."/>
            <person name="Childers C.P."/>
            <person name="Glastad K.M."/>
            <person name="Gokhale K."/>
            <person name="Gowin J."/>
            <person name="Gronenberg W."/>
            <person name="Hermansen R.A."/>
            <person name="Hu H."/>
            <person name="Hunt B.G."/>
            <person name="Huylmans A.K."/>
            <person name="Khalil S.M."/>
            <person name="Mitchell R.D."/>
            <person name="Munoz-Torres M.C."/>
            <person name="Mustard J.A."/>
            <person name="Pan H."/>
            <person name="Reese J.T."/>
            <person name="Scharf M.E."/>
            <person name="Sun F."/>
            <person name="Vogel H."/>
            <person name="Xiao J."/>
            <person name="Yang W."/>
            <person name="Yang Z."/>
            <person name="Yang Z."/>
            <person name="Zhou J."/>
            <person name="Zhu J."/>
            <person name="Brent C.S."/>
            <person name="Elsik C.G."/>
            <person name="Goodisman M.A."/>
            <person name="Liberles D.A."/>
            <person name="Roe R.M."/>
            <person name="Vargo E.L."/>
            <person name="Vilcinskas A."/>
            <person name="Wang J."/>
            <person name="Bornberg-Bauer E."/>
            <person name="Korb J."/>
            <person name="Zhang G."/>
            <person name="Liebig J."/>
        </authorList>
    </citation>
    <scope>NUCLEOTIDE SEQUENCE [LARGE SCALE GENOMIC DNA]</scope>
    <source>
        <tissue evidence="12">Whole organism</tissue>
    </source>
</reference>
<dbReference type="Pfam" id="PF21362">
    <property type="entry name" value="Sina_RING"/>
    <property type="match status" value="1"/>
</dbReference>
<dbReference type="InterPro" id="IPR049548">
    <property type="entry name" value="Sina-like_RING"/>
</dbReference>
<dbReference type="InterPro" id="IPR013010">
    <property type="entry name" value="Znf_SIAH"/>
</dbReference>
<dbReference type="InterPro" id="IPR008974">
    <property type="entry name" value="TRAF-like"/>
</dbReference>
<keyword evidence="6 9" id="KW-0863">Zinc-finger</keyword>
<dbReference type="Pfam" id="PF21361">
    <property type="entry name" value="Sina_ZnF"/>
    <property type="match status" value="1"/>
</dbReference>
<accession>A0A067RIX8</accession>
<dbReference type="GO" id="GO:0005737">
    <property type="term" value="C:cytoplasm"/>
    <property type="evidence" value="ECO:0007669"/>
    <property type="project" value="InterPro"/>
</dbReference>
<dbReference type="Gene3D" id="2.60.210.10">
    <property type="entry name" value="Apoptosis, Tumor Necrosis Factor Receptor Associated Protein 2, Chain A"/>
    <property type="match status" value="1"/>
</dbReference>
<dbReference type="PANTHER" id="PTHR45877">
    <property type="entry name" value="E3 UBIQUITIN-PROTEIN LIGASE SIAH2"/>
    <property type="match status" value="1"/>
</dbReference>
<proteinExistence type="inferred from homology"/>
<dbReference type="Pfam" id="PF03145">
    <property type="entry name" value="Sina_TRAF"/>
    <property type="match status" value="1"/>
</dbReference>
<organism evidence="12 13">
    <name type="scientific">Zootermopsis nevadensis</name>
    <name type="common">Dampwood termite</name>
    <dbReference type="NCBI Taxonomy" id="136037"/>
    <lineage>
        <taxon>Eukaryota</taxon>
        <taxon>Metazoa</taxon>
        <taxon>Ecdysozoa</taxon>
        <taxon>Arthropoda</taxon>
        <taxon>Hexapoda</taxon>
        <taxon>Insecta</taxon>
        <taxon>Pterygota</taxon>
        <taxon>Neoptera</taxon>
        <taxon>Polyneoptera</taxon>
        <taxon>Dictyoptera</taxon>
        <taxon>Blattodea</taxon>
        <taxon>Blattoidea</taxon>
        <taxon>Termitoidae</taxon>
        <taxon>Termopsidae</taxon>
        <taxon>Zootermopsis</taxon>
    </lineage>
</organism>
<comment type="domain">
    <text evidence="10">The SBD domain (substrate-binding domain) mediates the interaction with substrate proteins. It is related to the TRAF family.</text>
</comment>
<comment type="function">
    <text evidence="10">E3 ubiquitin-protein ligase that mediates ubiquitination and subsequent proteasomal degradation of target proteins. E3 ubiquitin ligases accept ubiquitin from an E2 ubiquitin-conjugating enzyme in the form of a thioester and then directly transfers the ubiquitin to targeted substrates.</text>
</comment>
<name>A0A067RIX8_ZOONE</name>
<dbReference type="SUPFAM" id="SSF49599">
    <property type="entry name" value="TRAF domain-like"/>
    <property type="match status" value="1"/>
</dbReference>
<comment type="catalytic activity">
    <reaction evidence="1 10">
        <text>S-ubiquitinyl-[E2 ubiquitin-conjugating enzyme]-L-cysteine + [acceptor protein]-L-lysine = [E2 ubiquitin-conjugating enzyme]-L-cysteine + N(6)-ubiquitinyl-[acceptor protein]-L-lysine.</text>
        <dbReference type="EC" id="2.3.2.27"/>
    </reaction>
</comment>
<keyword evidence="4" id="KW-0808">Transferase</keyword>
<evidence type="ECO:0000256" key="5">
    <source>
        <dbReference type="ARBA" id="ARBA00022723"/>
    </source>
</evidence>
<protein>
    <recommendedName>
        <fullName evidence="10">E3 ubiquitin-protein ligase</fullName>
        <ecNumber evidence="10">2.3.2.27</ecNumber>
    </recommendedName>
</protein>
<dbReference type="STRING" id="136037.A0A067RIX8"/>
<evidence type="ECO:0000256" key="8">
    <source>
        <dbReference type="ARBA" id="ARBA00022833"/>
    </source>
</evidence>
<feature type="domain" description="SIAH-type" evidence="11">
    <location>
        <begin position="156"/>
        <end position="215"/>
    </location>
</feature>
<evidence type="ECO:0000313" key="13">
    <source>
        <dbReference type="Proteomes" id="UP000027135"/>
    </source>
</evidence>
<dbReference type="GO" id="GO:0031624">
    <property type="term" value="F:ubiquitin conjugating enzyme binding"/>
    <property type="evidence" value="ECO:0007669"/>
    <property type="project" value="TreeGrafter"/>
</dbReference>
<evidence type="ECO:0000256" key="3">
    <source>
        <dbReference type="ARBA" id="ARBA00009119"/>
    </source>
</evidence>
<dbReference type="InterPro" id="IPR018121">
    <property type="entry name" value="7-in-absentia-prot_TRAF-dom"/>
</dbReference>
<keyword evidence="5 10" id="KW-0479">Metal-binding</keyword>
<dbReference type="PROSITE" id="PS51081">
    <property type="entry name" value="ZF_SIAH"/>
    <property type="match status" value="1"/>
</dbReference>
<evidence type="ECO:0000256" key="7">
    <source>
        <dbReference type="ARBA" id="ARBA00022786"/>
    </source>
</evidence>
<dbReference type="GO" id="GO:0008270">
    <property type="term" value="F:zinc ion binding"/>
    <property type="evidence" value="ECO:0007669"/>
    <property type="project" value="UniProtKB-KW"/>
</dbReference>
<evidence type="ECO:0000313" key="12">
    <source>
        <dbReference type="EMBL" id="KDR23826.1"/>
    </source>
</evidence>
<sequence>MFPSNKLKIQKFAVKQLSASSSALADEKGDDLSSVMLKSLQCTDRFCHRYMYPPIKQCRMFPSNKLKIQKFAVKQLSASSSALADEKGDDLSSVMLKSLQCTDRFCHRYMYPPIKQCRSGHCFCFSCSESLHRLCPICGTQIIELRNRALEAIATKLLTTCKYRSEGCPEVMVRACDMIGHEKRCQFRLYKCFSAKCSWTGPAQNLVAHVERNHRERLFVGSEKVFKITKIENREDMDMMFLFSCGDEKFWVKLIYKKAATAFFGAVQYIGQTDMANNYKYCFEIKASGVTSERYFLCIRTTHADVMDFELIFESQDCFWAPINIAKYFAENDILIIKLNIEVVGHH</sequence>
<evidence type="ECO:0000256" key="4">
    <source>
        <dbReference type="ARBA" id="ARBA00022679"/>
    </source>
</evidence>
<dbReference type="FunFam" id="3.30.40.10:FF:000041">
    <property type="entry name" value="E3 ubiquitin-protein ligase SINAT3"/>
    <property type="match status" value="1"/>
</dbReference>
<comment type="similarity">
    <text evidence="3 10">Belongs to the SINA (Seven in absentia) family.</text>
</comment>
<dbReference type="AlphaFoldDB" id="A0A067RIX8"/>
<dbReference type="GO" id="GO:0016567">
    <property type="term" value="P:protein ubiquitination"/>
    <property type="evidence" value="ECO:0007669"/>
    <property type="project" value="UniProtKB-UniPathway"/>
</dbReference>
<dbReference type="InterPro" id="IPR013083">
    <property type="entry name" value="Znf_RING/FYVE/PHD"/>
</dbReference>
<keyword evidence="13" id="KW-1185">Reference proteome</keyword>
<comment type="pathway">
    <text evidence="2 10">Protein modification; protein ubiquitination.</text>
</comment>
<dbReference type="Proteomes" id="UP000027135">
    <property type="component" value="Unassembled WGS sequence"/>
</dbReference>
<dbReference type="InterPro" id="IPR004162">
    <property type="entry name" value="SINA-like_animal"/>
</dbReference>